<keyword evidence="5 8" id="KW-0472">Membrane</keyword>
<evidence type="ECO:0000256" key="3">
    <source>
        <dbReference type="ARBA" id="ARBA00022692"/>
    </source>
</evidence>
<evidence type="ECO:0000259" key="9">
    <source>
        <dbReference type="Pfam" id="PF00122"/>
    </source>
</evidence>
<dbReference type="EC" id="7.2.2.12" evidence="6"/>
<evidence type="ECO:0000256" key="6">
    <source>
        <dbReference type="ARBA" id="ARBA00039097"/>
    </source>
</evidence>
<dbReference type="Gene3D" id="2.70.150.10">
    <property type="entry name" value="Calcium-transporting ATPase, cytoplasmic transduction domain A"/>
    <property type="match status" value="1"/>
</dbReference>
<evidence type="ECO:0000256" key="8">
    <source>
        <dbReference type="SAM" id="Phobius"/>
    </source>
</evidence>
<dbReference type="GO" id="GO:0016020">
    <property type="term" value="C:membrane"/>
    <property type="evidence" value="ECO:0007669"/>
    <property type="project" value="UniProtKB-SubCell"/>
</dbReference>
<gene>
    <name evidence="10" type="ORF">IAC79_07065</name>
</gene>
<dbReference type="NCBIfam" id="TIGR01494">
    <property type="entry name" value="ATPase_P-type"/>
    <property type="match status" value="1"/>
</dbReference>
<evidence type="ECO:0000256" key="4">
    <source>
        <dbReference type="ARBA" id="ARBA00022989"/>
    </source>
</evidence>
<dbReference type="InterPro" id="IPR059000">
    <property type="entry name" value="ATPase_P-type_domA"/>
</dbReference>
<dbReference type="PANTHER" id="PTHR48085">
    <property type="entry name" value="CADMIUM/ZINC-TRANSPORTING ATPASE HMA2-RELATED"/>
    <property type="match status" value="1"/>
</dbReference>
<evidence type="ECO:0000256" key="7">
    <source>
        <dbReference type="ARBA" id="ARBA00047308"/>
    </source>
</evidence>
<name>A0A9D1NNE6_9BACT</name>
<dbReference type="Pfam" id="PF00122">
    <property type="entry name" value="E1-E2_ATPase"/>
    <property type="match status" value="1"/>
</dbReference>
<dbReference type="SUPFAM" id="SSF81665">
    <property type="entry name" value="Calcium ATPase, transmembrane domain M"/>
    <property type="match status" value="1"/>
</dbReference>
<dbReference type="PANTHER" id="PTHR48085:SF5">
    <property type="entry name" value="CADMIUM_ZINC-TRANSPORTING ATPASE HMA4-RELATED"/>
    <property type="match status" value="1"/>
</dbReference>
<dbReference type="Proteomes" id="UP000886845">
    <property type="component" value="Unassembled WGS sequence"/>
</dbReference>
<dbReference type="GO" id="GO:0005524">
    <property type="term" value="F:ATP binding"/>
    <property type="evidence" value="ECO:0007669"/>
    <property type="project" value="InterPro"/>
</dbReference>
<dbReference type="Gene3D" id="3.40.50.1000">
    <property type="entry name" value="HAD superfamily/HAD-like"/>
    <property type="match status" value="1"/>
</dbReference>
<feature type="non-terminal residue" evidence="10">
    <location>
        <position position="357"/>
    </location>
</feature>
<sequence>MSRTQRRELIRILIGLAVFAAGWCVPTDLLSGWGARAVFAAAYVLAGWDVLWASLRNILRGEVFDENFLMAVASIGAMALGDFAEGAAVMLFYQVGEWFQAYAVGRTRGSIAALMDIRPDAATVLRDGRPLRVDPEDVRVGETIRVRPGERVPLDGTVLVGESALDTAALTGESLPRPVMPGDPAPSGCINLSGLLEIRVDRHYGDSTVARILRLVEEASERKARTEAFITRFARVYTPFVCVSALLLALLPPLLFGGAWGDWVYRALTFLVISCPCALVISVPLSFFGGIGAASRRGVLLKGSNALETLAHVRAVVFDKTGTLTQGAFAVTRVLPAPGLDPDALLDLAAHAESAST</sequence>
<dbReference type="GO" id="GO:0016463">
    <property type="term" value="F:P-type zinc transporter activity"/>
    <property type="evidence" value="ECO:0007669"/>
    <property type="project" value="UniProtKB-EC"/>
</dbReference>
<dbReference type="SUPFAM" id="SSF81653">
    <property type="entry name" value="Calcium ATPase, transduction domain A"/>
    <property type="match status" value="1"/>
</dbReference>
<keyword evidence="3 8" id="KW-0812">Transmembrane</keyword>
<reference evidence="10" key="2">
    <citation type="journal article" date="2021" name="PeerJ">
        <title>Extensive microbial diversity within the chicken gut microbiome revealed by metagenomics and culture.</title>
        <authorList>
            <person name="Gilroy R."/>
            <person name="Ravi A."/>
            <person name="Getino M."/>
            <person name="Pursley I."/>
            <person name="Horton D.L."/>
            <person name="Alikhan N.F."/>
            <person name="Baker D."/>
            <person name="Gharbi K."/>
            <person name="Hall N."/>
            <person name="Watson M."/>
            <person name="Adriaenssens E.M."/>
            <person name="Foster-Nyarko E."/>
            <person name="Jarju S."/>
            <person name="Secka A."/>
            <person name="Antonio M."/>
            <person name="Oren A."/>
            <person name="Chaudhuri R.R."/>
            <person name="La Ragione R."/>
            <person name="Hildebrand F."/>
            <person name="Pallen M.J."/>
        </authorList>
    </citation>
    <scope>NUCLEOTIDE SEQUENCE</scope>
    <source>
        <strain evidence="10">35461</strain>
    </source>
</reference>
<comment type="subcellular location">
    <subcellularLocation>
        <location evidence="1">Membrane</location>
    </subcellularLocation>
</comment>
<dbReference type="GO" id="GO:0016887">
    <property type="term" value="F:ATP hydrolysis activity"/>
    <property type="evidence" value="ECO:0007669"/>
    <property type="project" value="InterPro"/>
</dbReference>
<dbReference type="EMBL" id="DVOR01000227">
    <property type="protein sequence ID" value="HIV09855.1"/>
    <property type="molecule type" value="Genomic_DNA"/>
</dbReference>
<evidence type="ECO:0000256" key="1">
    <source>
        <dbReference type="ARBA" id="ARBA00004370"/>
    </source>
</evidence>
<evidence type="ECO:0000313" key="11">
    <source>
        <dbReference type="Proteomes" id="UP000886845"/>
    </source>
</evidence>
<comment type="similarity">
    <text evidence="2">Belongs to the cation transport ATPase (P-type) (TC 3.A.3) family. Type IB subfamily.</text>
</comment>
<dbReference type="InterPro" id="IPR018303">
    <property type="entry name" value="ATPase_P-typ_P_site"/>
</dbReference>
<feature type="transmembrane region" description="Helical" evidence="8">
    <location>
        <begin position="233"/>
        <end position="251"/>
    </location>
</feature>
<dbReference type="Gene3D" id="3.40.1110.10">
    <property type="entry name" value="Calcium-transporting ATPase, cytoplasmic domain N"/>
    <property type="match status" value="1"/>
</dbReference>
<organism evidence="10 11">
    <name type="scientific">Candidatus Spyradenecus faecavium</name>
    <dbReference type="NCBI Taxonomy" id="2840947"/>
    <lineage>
        <taxon>Bacteria</taxon>
        <taxon>Pseudomonadati</taxon>
        <taxon>Lentisphaerota</taxon>
        <taxon>Lentisphaeria</taxon>
        <taxon>Lentisphaerales</taxon>
        <taxon>Lentisphaeraceae</taxon>
        <taxon>Lentisphaeraceae incertae sedis</taxon>
        <taxon>Candidatus Spyradenecus</taxon>
    </lineage>
</organism>
<dbReference type="InterPro" id="IPR001757">
    <property type="entry name" value="P_typ_ATPase"/>
</dbReference>
<protein>
    <recommendedName>
        <fullName evidence="6">P-type Zn(2+) transporter</fullName>
        <ecNumber evidence="6">7.2.2.12</ecNumber>
    </recommendedName>
</protein>
<dbReference type="InterPro" id="IPR051014">
    <property type="entry name" value="Cation_Transport_ATPase_IB"/>
</dbReference>
<feature type="transmembrane region" description="Helical" evidence="8">
    <location>
        <begin position="263"/>
        <end position="288"/>
    </location>
</feature>
<reference evidence="10" key="1">
    <citation type="submission" date="2020-10" db="EMBL/GenBank/DDBJ databases">
        <authorList>
            <person name="Gilroy R."/>
        </authorList>
    </citation>
    <scope>NUCLEOTIDE SEQUENCE</scope>
    <source>
        <strain evidence="10">35461</strain>
    </source>
</reference>
<feature type="transmembrane region" description="Helical" evidence="8">
    <location>
        <begin position="12"/>
        <end position="31"/>
    </location>
</feature>
<evidence type="ECO:0000256" key="5">
    <source>
        <dbReference type="ARBA" id="ARBA00023136"/>
    </source>
</evidence>
<comment type="caution">
    <text evidence="10">The sequence shown here is derived from an EMBL/GenBank/DDBJ whole genome shotgun (WGS) entry which is preliminary data.</text>
</comment>
<proteinExistence type="inferred from homology"/>
<dbReference type="InterPro" id="IPR023299">
    <property type="entry name" value="ATPase_P-typ_cyto_dom_N"/>
</dbReference>
<dbReference type="PROSITE" id="PS00154">
    <property type="entry name" value="ATPASE_E1_E2"/>
    <property type="match status" value="1"/>
</dbReference>
<accession>A0A9D1NNE6</accession>
<evidence type="ECO:0000256" key="2">
    <source>
        <dbReference type="ARBA" id="ARBA00006024"/>
    </source>
</evidence>
<dbReference type="AlphaFoldDB" id="A0A9D1NNE6"/>
<dbReference type="InterPro" id="IPR023298">
    <property type="entry name" value="ATPase_P-typ_TM_dom_sf"/>
</dbReference>
<dbReference type="InterPro" id="IPR023214">
    <property type="entry name" value="HAD_sf"/>
</dbReference>
<comment type="catalytic activity">
    <reaction evidence="7">
        <text>Zn(2+)(in) + ATP + H2O = Zn(2+)(out) + ADP + phosphate + H(+)</text>
        <dbReference type="Rhea" id="RHEA:20621"/>
        <dbReference type="ChEBI" id="CHEBI:15377"/>
        <dbReference type="ChEBI" id="CHEBI:15378"/>
        <dbReference type="ChEBI" id="CHEBI:29105"/>
        <dbReference type="ChEBI" id="CHEBI:30616"/>
        <dbReference type="ChEBI" id="CHEBI:43474"/>
        <dbReference type="ChEBI" id="CHEBI:456216"/>
        <dbReference type="EC" id="7.2.2.12"/>
    </reaction>
</comment>
<evidence type="ECO:0000313" key="10">
    <source>
        <dbReference type="EMBL" id="HIV09855.1"/>
    </source>
</evidence>
<dbReference type="GO" id="GO:0015086">
    <property type="term" value="F:cadmium ion transmembrane transporter activity"/>
    <property type="evidence" value="ECO:0007669"/>
    <property type="project" value="TreeGrafter"/>
</dbReference>
<feature type="domain" description="P-type ATPase A" evidence="9">
    <location>
        <begin position="118"/>
        <end position="217"/>
    </location>
</feature>
<keyword evidence="4 8" id="KW-1133">Transmembrane helix</keyword>
<dbReference type="InterPro" id="IPR008250">
    <property type="entry name" value="ATPase_P-typ_transduc_dom_A_sf"/>
</dbReference>